<name>A0ACC3B9Y7_9EURO</name>
<sequence length="336" mass="38096">MASRPQASQELHILEHLQRHSRGTLASNYSVQLLDSFTHEGPNGVHQCLVFELLGPTVDKVLADYRWGNDKLDSETVLRMCTQLLTAVRFTHSAGMGHGDISGRNIAFTCTRLSNMTEEQLFEVLGAPEIAPLARIDGTPLENGLPSQLVKATEWTDWIDEDDEDIRLLDFGESFLQGEGPTMLAQPGILRVPETIFTDSFDSRVDIWRTGCEIYSFLFTTYPFWYLGEVEVLILQMINFVEKLPAEWESEWNSMKVNSSRDLEIEEGKNTNFPSSLLLIALNDCDMSKLERKFAEVHDPTLKPLLEVIQGLMRFIPNNRITADEALELVCNIQEE</sequence>
<gene>
    <name evidence="1" type="ORF">N8T08_001923</name>
</gene>
<evidence type="ECO:0000313" key="1">
    <source>
        <dbReference type="EMBL" id="KAK1147184.1"/>
    </source>
</evidence>
<protein>
    <submittedName>
        <fullName evidence="1">Uncharacterized protein</fullName>
    </submittedName>
</protein>
<proteinExistence type="predicted"/>
<organism evidence="1 2">
    <name type="scientific">Aspergillus melleus</name>
    <dbReference type="NCBI Taxonomy" id="138277"/>
    <lineage>
        <taxon>Eukaryota</taxon>
        <taxon>Fungi</taxon>
        <taxon>Dikarya</taxon>
        <taxon>Ascomycota</taxon>
        <taxon>Pezizomycotina</taxon>
        <taxon>Eurotiomycetes</taxon>
        <taxon>Eurotiomycetidae</taxon>
        <taxon>Eurotiales</taxon>
        <taxon>Aspergillaceae</taxon>
        <taxon>Aspergillus</taxon>
        <taxon>Aspergillus subgen. Circumdati</taxon>
    </lineage>
</organism>
<dbReference type="Proteomes" id="UP001177260">
    <property type="component" value="Unassembled WGS sequence"/>
</dbReference>
<accession>A0ACC3B9Y7</accession>
<dbReference type="EMBL" id="JAOPJF010000013">
    <property type="protein sequence ID" value="KAK1147184.1"/>
    <property type="molecule type" value="Genomic_DNA"/>
</dbReference>
<evidence type="ECO:0000313" key="2">
    <source>
        <dbReference type="Proteomes" id="UP001177260"/>
    </source>
</evidence>
<reference evidence="1 2" key="1">
    <citation type="journal article" date="2023" name="ACS Omega">
        <title>Identification of the Neoaspergillic Acid Biosynthesis Gene Cluster by Establishing an In Vitro CRISPR-Ribonucleoprotein Genetic System in Aspergillus melleus.</title>
        <authorList>
            <person name="Yuan B."/>
            <person name="Grau M.F."/>
            <person name="Murata R.M."/>
            <person name="Torok T."/>
            <person name="Venkateswaran K."/>
            <person name="Stajich J.E."/>
            <person name="Wang C.C.C."/>
        </authorList>
    </citation>
    <scope>NUCLEOTIDE SEQUENCE [LARGE SCALE GENOMIC DNA]</scope>
    <source>
        <strain evidence="1 2">IMV 1140</strain>
    </source>
</reference>
<comment type="caution">
    <text evidence="1">The sequence shown here is derived from an EMBL/GenBank/DDBJ whole genome shotgun (WGS) entry which is preliminary data.</text>
</comment>
<keyword evidence="2" id="KW-1185">Reference proteome</keyword>